<evidence type="ECO:0000256" key="3">
    <source>
        <dbReference type="SAM" id="SignalP"/>
    </source>
</evidence>
<feature type="transmembrane region" description="Helical" evidence="2">
    <location>
        <begin position="206"/>
        <end position="228"/>
    </location>
</feature>
<feature type="region of interest" description="Disordered" evidence="1">
    <location>
        <begin position="128"/>
        <end position="196"/>
    </location>
</feature>
<feature type="region of interest" description="Disordered" evidence="1">
    <location>
        <begin position="235"/>
        <end position="271"/>
    </location>
</feature>
<reference evidence="4 5" key="1">
    <citation type="journal article" date="2017" name="BMC Genomics">
        <title>Chromosome level assembly and secondary metabolite potential of the parasitic fungus Cordyceps militaris.</title>
        <authorList>
            <person name="Kramer G.J."/>
            <person name="Nodwell J.R."/>
        </authorList>
    </citation>
    <scope>NUCLEOTIDE SEQUENCE [LARGE SCALE GENOMIC DNA]</scope>
    <source>
        <strain evidence="4 5">ATCC 34164</strain>
    </source>
</reference>
<feature type="signal peptide" evidence="3">
    <location>
        <begin position="1"/>
        <end position="19"/>
    </location>
</feature>
<proteinExistence type="predicted"/>
<sequence>MHRRHAGLALLLAASTAHALPRDVLTTRAAVCPKDAVTCGSSLPSDFCCPKNTSCEALAGDTSALCCPAGGDCSRIQPISCNVRLQDPQSHADGPVFTSIFDIDLPKCGTNCCPFGYTCVDSGCTRDTDQSKEPSSKPPSSSSSSTATPASSTATSASSSASATTTTASTSAHTTTPAAAATTTAAPSSDAAHDDHGGMDSTTISIIGGTVGGVFLITAVLVTIFLCIRRRKKRTPAAGAASSSSSSSRRGLAPSRSHEKPGTSSDSVSIRARGFHISEPIRQDEPPYRTDFAALKSPSAASSISQQPVNARWSGSGGGGGGSRRGGGGGGAASGRHLTPPARPPREPAAPPPPRQQQQQQQPAAAPAMSLRPPSFPNPFSSPSPEAGGGRGTPSAPPFTSTTTPTTSRRGRATSSAASPCRPFAA</sequence>
<keyword evidence="3" id="KW-0732">Signal</keyword>
<evidence type="ECO:0000256" key="1">
    <source>
        <dbReference type="SAM" id="MobiDB-lite"/>
    </source>
</evidence>
<dbReference type="EMBL" id="CP023323">
    <property type="protein sequence ID" value="ATY60295.1"/>
    <property type="molecule type" value="Genomic_DNA"/>
</dbReference>
<evidence type="ECO:0000313" key="4">
    <source>
        <dbReference type="EMBL" id="ATY60295.1"/>
    </source>
</evidence>
<keyword evidence="2" id="KW-0812">Transmembrane</keyword>
<feature type="chain" id="PRO_5014145274" evidence="3">
    <location>
        <begin position="20"/>
        <end position="426"/>
    </location>
</feature>
<feature type="region of interest" description="Disordered" evidence="1">
    <location>
        <begin position="297"/>
        <end position="426"/>
    </location>
</feature>
<dbReference type="CDD" id="cd12087">
    <property type="entry name" value="TM_EGFR-like"/>
    <property type="match status" value="1"/>
</dbReference>
<feature type="compositionally biased region" description="Low complexity" evidence="1">
    <location>
        <begin position="138"/>
        <end position="190"/>
    </location>
</feature>
<evidence type="ECO:0000313" key="5">
    <source>
        <dbReference type="Proteomes" id="UP000323067"/>
    </source>
</evidence>
<feature type="compositionally biased region" description="Pro residues" evidence="1">
    <location>
        <begin position="341"/>
        <end position="355"/>
    </location>
</feature>
<feature type="compositionally biased region" description="Low complexity" evidence="1">
    <location>
        <begin position="398"/>
        <end position="420"/>
    </location>
</feature>
<evidence type="ECO:0000256" key="2">
    <source>
        <dbReference type="SAM" id="Phobius"/>
    </source>
</evidence>
<dbReference type="Proteomes" id="UP000323067">
    <property type="component" value="Chromosome vi"/>
</dbReference>
<dbReference type="VEuPathDB" id="FungiDB:A9K55_006710"/>
<feature type="compositionally biased region" description="Low complexity" evidence="1">
    <location>
        <begin position="356"/>
        <end position="368"/>
    </location>
</feature>
<name>A0A2H4SB16_CORMI</name>
<accession>A0A2H4SB16</accession>
<dbReference type="AlphaFoldDB" id="A0A2H4SB16"/>
<organism evidence="4 5">
    <name type="scientific">Cordyceps militaris</name>
    <name type="common">Caterpillar fungus</name>
    <name type="synonym">Clavaria militaris</name>
    <dbReference type="NCBI Taxonomy" id="73501"/>
    <lineage>
        <taxon>Eukaryota</taxon>
        <taxon>Fungi</taxon>
        <taxon>Dikarya</taxon>
        <taxon>Ascomycota</taxon>
        <taxon>Pezizomycotina</taxon>
        <taxon>Sordariomycetes</taxon>
        <taxon>Hypocreomycetidae</taxon>
        <taxon>Hypocreales</taxon>
        <taxon>Cordycipitaceae</taxon>
        <taxon>Cordyceps</taxon>
    </lineage>
</organism>
<keyword evidence="2" id="KW-1133">Transmembrane helix</keyword>
<gene>
    <name evidence="4" type="ORF">A9K55_006710</name>
</gene>
<feature type="compositionally biased region" description="Low complexity" evidence="1">
    <location>
        <begin position="236"/>
        <end position="255"/>
    </location>
</feature>
<keyword evidence="2" id="KW-0472">Membrane</keyword>
<feature type="compositionally biased region" description="Gly residues" evidence="1">
    <location>
        <begin position="315"/>
        <end position="333"/>
    </location>
</feature>
<protein>
    <submittedName>
        <fullName evidence="4">Uncharacterized protein</fullName>
    </submittedName>
</protein>